<dbReference type="EMBL" id="JAFJMO010000001">
    <property type="protein sequence ID" value="KAJ8287754.1"/>
    <property type="molecule type" value="Genomic_DNA"/>
</dbReference>
<comment type="caution">
    <text evidence="2">The sequence shown here is derived from an EMBL/GenBank/DDBJ whole genome shotgun (WGS) entry which is preliminary data.</text>
</comment>
<dbReference type="Proteomes" id="UP001152803">
    <property type="component" value="Unassembled WGS sequence"/>
</dbReference>
<gene>
    <name evidence="2" type="ORF">COCON_G00004130</name>
</gene>
<feature type="compositionally biased region" description="Acidic residues" evidence="1">
    <location>
        <begin position="76"/>
        <end position="85"/>
    </location>
</feature>
<proteinExistence type="predicted"/>
<reference evidence="2" key="1">
    <citation type="journal article" date="2023" name="Science">
        <title>Genome structures resolve the early diversification of teleost fishes.</title>
        <authorList>
            <person name="Parey E."/>
            <person name="Louis A."/>
            <person name="Montfort J."/>
            <person name="Bouchez O."/>
            <person name="Roques C."/>
            <person name="Iampietro C."/>
            <person name="Lluch J."/>
            <person name="Castinel A."/>
            <person name="Donnadieu C."/>
            <person name="Desvignes T."/>
            <person name="Floi Bucao C."/>
            <person name="Jouanno E."/>
            <person name="Wen M."/>
            <person name="Mejri S."/>
            <person name="Dirks R."/>
            <person name="Jansen H."/>
            <person name="Henkel C."/>
            <person name="Chen W.J."/>
            <person name="Zahm M."/>
            <person name="Cabau C."/>
            <person name="Klopp C."/>
            <person name="Thompson A.W."/>
            <person name="Robinson-Rechavi M."/>
            <person name="Braasch I."/>
            <person name="Lecointre G."/>
            <person name="Bobe J."/>
            <person name="Postlethwait J.H."/>
            <person name="Berthelot C."/>
            <person name="Roest Crollius H."/>
            <person name="Guiguen Y."/>
        </authorList>
    </citation>
    <scope>NUCLEOTIDE SEQUENCE</scope>
    <source>
        <strain evidence="2">Concon-B</strain>
    </source>
</reference>
<evidence type="ECO:0000313" key="3">
    <source>
        <dbReference type="Proteomes" id="UP001152803"/>
    </source>
</evidence>
<dbReference type="AlphaFoldDB" id="A0A9Q1E1R6"/>
<protein>
    <submittedName>
        <fullName evidence="2">Uncharacterized protein</fullName>
    </submittedName>
</protein>
<feature type="compositionally biased region" description="Polar residues" evidence="1">
    <location>
        <begin position="1"/>
        <end position="14"/>
    </location>
</feature>
<feature type="region of interest" description="Disordered" evidence="1">
    <location>
        <begin position="1"/>
        <end position="149"/>
    </location>
</feature>
<evidence type="ECO:0000256" key="1">
    <source>
        <dbReference type="SAM" id="MobiDB-lite"/>
    </source>
</evidence>
<name>A0A9Q1E1R6_CONCO</name>
<feature type="compositionally biased region" description="Basic and acidic residues" evidence="1">
    <location>
        <begin position="31"/>
        <end position="41"/>
    </location>
</feature>
<organism evidence="2 3">
    <name type="scientific">Conger conger</name>
    <name type="common">Conger eel</name>
    <name type="synonym">Muraena conger</name>
    <dbReference type="NCBI Taxonomy" id="82655"/>
    <lineage>
        <taxon>Eukaryota</taxon>
        <taxon>Metazoa</taxon>
        <taxon>Chordata</taxon>
        <taxon>Craniata</taxon>
        <taxon>Vertebrata</taxon>
        <taxon>Euteleostomi</taxon>
        <taxon>Actinopterygii</taxon>
        <taxon>Neopterygii</taxon>
        <taxon>Teleostei</taxon>
        <taxon>Anguilliformes</taxon>
        <taxon>Congridae</taxon>
        <taxon>Conger</taxon>
    </lineage>
</organism>
<feature type="compositionally biased region" description="Low complexity" evidence="1">
    <location>
        <begin position="129"/>
        <end position="142"/>
    </location>
</feature>
<accession>A0A9Q1E1R6</accession>
<dbReference type="OrthoDB" id="8949716at2759"/>
<keyword evidence="3" id="KW-1185">Reference proteome</keyword>
<evidence type="ECO:0000313" key="2">
    <source>
        <dbReference type="EMBL" id="KAJ8287754.1"/>
    </source>
</evidence>
<sequence>MTSSRENVTESHPLSNLYYATNGEPVTNLDSYHDDDGEPRYYDNAGQAGAPSGLDDSGLDYPRDEAVDEPMYSSPVDEEDYPGNEEEPRGMEEEPEPEPEPNPNPNPNPQTLFPPAGTASCLRPFQTTASGASQHAGAAQLGGFCGLPHSTKWPPDLRFPWLPGSASSCALPRA</sequence>